<feature type="region of interest" description="Disordered" evidence="1">
    <location>
        <begin position="1"/>
        <end position="38"/>
    </location>
</feature>
<sequence>MSKSRGRTLGEGRVLPDNAAAGRADGEGGDRTGDINVDDDGIRAFARVRLGAGVGERGDVGKGKCKDEDTMNRDEASSIRGATGTGSAVVTREKLELKLEIAQDMALAREQNQLPHFAAYAEHPSRTAIAPLHLDLANLHHPHRRQTPLHLYVRIDDCRPDLRHLGSLDSDLDPVPHSAIDAGTPPTTSITSTSILLQPLRITNKHCDYTRKHKGRRELHRHLAVCITIFIVVVH</sequence>
<proteinExistence type="predicted"/>
<dbReference type="EMBL" id="NHYD01002766">
    <property type="protein sequence ID" value="PPQ85063.1"/>
    <property type="molecule type" value="Genomic_DNA"/>
</dbReference>
<dbReference type="AlphaFoldDB" id="A0A409X2S3"/>
<protein>
    <submittedName>
        <fullName evidence="2">Uncharacterized protein</fullName>
    </submittedName>
</protein>
<evidence type="ECO:0000313" key="3">
    <source>
        <dbReference type="Proteomes" id="UP000283269"/>
    </source>
</evidence>
<feature type="compositionally biased region" description="Basic and acidic residues" evidence="1">
    <location>
        <begin position="56"/>
        <end position="77"/>
    </location>
</feature>
<keyword evidence="3" id="KW-1185">Reference proteome</keyword>
<dbReference type="Proteomes" id="UP000283269">
    <property type="component" value="Unassembled WGS sequence"/>
</dbReference>
<reference evidence="2 3" key="1">
    <citation type="journal article" date="2018" name="Evol. Lett.">
        <title>Horizontal gene cluster transfer increased hallucinogenic mushroom diversity.</title>
        <authorList>
            <person name="Reynolds H.T."/>
            <person name="Vijayakumar V."/>
            <person name="Gluck-Thaler E."/>
            <person name="Korotkin H.B."/>
            <person name="Matheny P.B."/>
            <person name="Slot J.C."/>
        </authorList>
    </citation>
    <scope>NUCLEOTIDE SEQUENCE [LARGE SCALE GENOMIC DNA]</scope>
    <source>
        <strain evidence="2 3">2631</strain>
    </source>
</reference>
<evidence type="ECO:0000313" key="2">
    <source>
        <dbReference type="EMBL" id="PPQ85063.1"/>
    </source>
</evidence>
<evidence type="ECO:0000256" key="1">
    <source>
        <dbReference type="SAM" id="MobiDB-lite"/>
    </source>
</evidence>
<feature type="region of interest" description="Disordered" evidence="1">
    <location>
        <begin position="56"/>
        <end position="86"/>
    </location>
</feature>
<accession>A0A409X2S3</accession>
<name>A0A409X2S3_PSICY</name>
<comment type="caution">
    <text evidence="2">The sequence shown here is derived from an EMBL/GenBank/DDBJ whole genome shotgun (WGS) entry which is preliminary data.</text>
</comment>
<organism evidence="2 3">
    <name type="scientific">Psilocybe cyanescens</name>
    <dbReference type="NCBI Taxonomy" id="93625"/>
    <lineage>
        <taxon>Eukaryota</taxon>
        <taxon>Fungi</taxon>
        <taxon>Dikarya</taxon>
        <taxon>Basidiomycota</taxon>
        <taxon>Agaricomycotina</taxon>
        <taxon>Agaricomycetes</taxon>
        <taxon>Agaricomycetidae</taxon>
        <taxon>Agaricales</taxon>
        <taxon>Agaricineae</taxon>
        <taxon>Strophariaceae</taxon>
        <taxon>Psilocybe</taxon>
    </lineage>
</organism>
<gene>
    <name evidence="2" type="ORF">CVT25_010285</name>
</gene>
<feature type="compositionally biased region" description="Basic and acidic residues" evidence="1">
    <location>
        <begin position="24"/>
        <end position="33"/>
    </location>
</feature>
<dbReference type="InParanoid" id="A0A409X2S3"/>